<sequence length="229" mass="24409">MRASNQSLRTAFRVPCEQENDIGIDELDLLTEDDFAEMGLHPSLRRGIVDGLAGLKRPHERDSARTHLSVPLERGACLGAATRSLHEQFLASVAPSGTDASASASTIVSPAELIGLSGEEKKLLDELRSRETELREEDAFAAALASAASKASLAYSQRQAPRHASTVMQQTVQSNRTSSENAARTPEPCYGVAATDTSVPKALQRSTPAPRSRTSSKSGKKGELAAPLM</sequence>
<evidence type="ECO:0008006" key="3">
    <source>
        <dbReference type="Google" id="ProtNLM"/>
    </source>
</evidence>
<name>A0A7S4BTC0_CHRCT</name>
<accession>A0A7S4BTC0</accession>
<organism evidence="2">
    <name type="scientific">Chrysotila carterae</name>
    <name type="common">Marine alga</name>
    <name type="synonym">Syracosphaera carterae</name>
    <dbReference type="NCBI Taxonomy" id="13221"/>
    <lineage>
        <taxon>Eukaryota</taxon>
        <taxon>Haptista</taxon>
        <taxon>Haptophyta</taxon>
        <taxon>Prymnesiophyceae</taxon>
        <taxon>Isochrysidales</taxon>
        <taxon>Isochrysidaceae</taxon>
        <taxon>Chrysotila</taxon>
    </lineage>
</organism>
<evidence type="ECO:0000256" key="1">
    <source>
        <dbReference type="SAM" id="MobiDB-lite"/>
    </source>
</evidence>
<proteinExistence type="predicted"/>
<evidence type="ECO:0000313" key="2">
    <source>
        <dbReference type="EMBL" id="CAE0776105.1"/>
    </source>
</evidence>
<dbReference type="EMBL" id="HBIZ01044937">
    <property type="protein sequence ID" value="CAE0776105.1"/>
    <property type="molecule type" value="Transcribed_RNA"/>
</dbReference>
<protein>
    <recommendedName>
        <fullName evidence="3">SAM domain-containing protein</fullName>
    </recommendedName>
</protein>
<gene>
    <name evidence="2" type="ORF">PCAR00345_LOCUS28741</name>
</gene>
<feature type="compositionally biased region" description="Polar residues" evidence="1">
    <location>
        <begin position="166"/>
        <end position="182"/>
    </location>
</feature>
<feature type="region of interest" description="Disordered" evidence="1">
    <location>
        <begin position="155"/>
        <end position="229"/>
    </location>
</feature>
<feature type="compositionally biased region" description="Low complexity" evidence="1">
    <location>
        <begin position="205"/>
        <end position="217"/>
    </location>
</feature>
<reference evidence="2" key="1">
    <citation type="submission" date="2021-01" db="EMBL/GenBank/DDBJ databases">
        <authorList>
            <person name="Corre E."/>
            <person name="Pelletier E."/>
            <person name="Niang G."/>
            <person name="Scheremetjew M."/>
            <person name="Finn R."/>
            <person name="Kale V."/>
            <person name="Holt S."/>
            <person name="Cochrane G."/>
            <person name="Meng A."/>
            <person name="Brown T."/>
            <person name="Cohen L."/>
        </authorList>
    </citation>
    <scope>NUCLEOTIDE SEQUENCE</scope>
    <source>
        <strain evidence="2">CCMP645</strain>
    </source>
</reference>
<dbReference type="AlphaFoldDB" id="A0A7S4BTC0"/>